<dbReference type="Pfam" id="PF00109">
    <property type="entry name" value="ketoacyl-synt"/>
    <property type="match status" value="1"/>
</dbReference>
<feature type="active site" description="Proton acceptor; for dehydratase activity" evidence="5">
    <location>
        <position position="1373"/>
    </location>
</feature>
<dbReference type="InterPro" id="IPR036736">
    <property type="entry name" value="ACP-like_sf"/>
</dbReference>
<dbReference type="Gene3D" id="3.10.129.110">
    <property type="entry name" value="Polyketide synthase dehydratase"/>
    <property type="match status" value="1"/>
</dbReference>
<dbReference type="Pfam" id="PF00698">
    <property type="entry name" value="Acyl_transf_1"/>
    <property type="match status" value="1"/>
</dbReference>
<dbReference type="SMART" id="SM00825">
    <property type="entry name" value="PKS_KS"/>
    <property type="match status" value="1"/>
</dbReference>
<feature type="region of interest" description="C-terminal hotdog fold" evidence="5">
    <location>
        <begin position="1503"/>
        <end position="1652"/>
    </location>
</feature>
<dbReference type="InterPro" id="IPR032088">
    <property type="entry name" value="SAT"/>
</dbReference>
<dbReference type="FunFam" id="3.10.129.110:FF:000001">
    <property type="entry name" value="Sterigmatocystin biosynthesis polyketide synthase"/>
    <property type="match status" value="1"/>
</dbReference>
<dbReference type="SUPFAM" id="SSF55048">
    <property type="entry name" value="Probable ACP-binding domain of malonyl-CoA ACP transacylase"/>
    <property type="match status" value="1"/>
</dbReference>
<dbReference type="InterPro" id="IPR050091">
    <property type="entry name" value="PKS_NRPS_Biosynth_Enz"/>
</dbReference>
<dbReference type="FunFam" id="3.40.47.10:FF:000031">
    <property type="entry name" value="Sterigmatocystin biosynthesis polyketide synthase"/>
    <property type="match status" value="1"/>
</dbReference>
<evidence type="ECO:0000256" key="4">
    <source>
        <dbReference type="ARBA" id="ARBA00022679"/>
    </source>
</evidence>
<dbReference type="SUPFAM" id="SSF52151">
    <property type="entry name" value="FabD/lysophospholipase-like"/>
    <property type="match status" value="1"/>
</dbReference>
<gene>
    <name evidence="10" type="ORF">PENSOL_c056G04261</name>
</gene>
<dbReference type="InterPro" id="IPR020806">
    <property type="entry name" value="PKS_PP-bd"/>
</dbReference>
<dbReference type="InterPro" id="IPR049551">
    <property type="entry name" value="PKS_DH_C"/>
</dbReference>
<dbReference type="InterPro" id="IPR001227">
    <property type="entry name" value="Ac_transferase_dom_sf"/>
</dbReference>
<keyword evidence="2" id="KW-0596">Phosphopantetheine</keyword>
<dbReference type="GO" id="GO:0030639">
    <property type="term" value="P:polyketide biosynthetic process"/>
    <property type="evidence" value="ECO:0007669"/>
    <property type="project" value="UniProtKB-ARBA"/>
</dbReference>
<evidence type="ECO:0000313" key="11">
    <source>
        <dbReference type="Proteomes" id="UP000191612"/>
    </source>
</evidence>
<dbReference type="FunFam" id="3.40.366.10:FF:000017">
    <property type="entry name" value="Non-reducing polyketide synthase aptA"/>
    <property type="match status" value="1"/>
</dbReference>
<dbReference type="SUPFAM" id="SSF47336">
    <property type="entry name" value="ACP-like"/>
    <property type="match status" value="1"/>
</dbReference>
<dbReference type="Gene3D" id="3.30.70.3290">
    <property type="match status" value="1"/>
</dbReference>
<evidence type="ECO:0000256" key="2">
    <source>
        <dbReference type="ARBA" id="ARBA00022450"/>
    </source>
</evidence>
<name>A0A1V6QQS6_9EURO</name>
<dbReference type="Gene3D" id="1.10.1200.10">
    <property type="entry name" value="ACP-like"/>
    <property type="match status" value="1"/>
</dbReference>
<dbReference type="InterPro" id="IPR030918">
    <property type="entry name" value="PT_fungal_PKS"/>
</dbReference>
<dbReference type="Pfam" id="PF14765">
    <property type="entry name" value="PS-DH"/>
    <property type="match status" value="1"/>
</dbReference>
<evidence type="ECO:0000256" key="6">
    <source>
        <dbReference type="SAM" id="MobiDB-lite"/>
    </source>
</evidence>
<dbReference type="Proteomes" id="UP000191612">
    <property type="component" value="Unassembled WGS sequence"/>
</dbReference>
<sequence length="1789" mass="193916">MVDKSMSTSSSPSTASFDMGVYTPPAEAEELPKFKAIYFSNEFPTDDLSILLRRLHNHSKQRSHAVLARFLNEATRVLRNEVSQLRTELAELVPSFESVTTLAGETGLRKGRLSQSIDGVLLCVLQLGTYIGHCELYPEDQASRPNTVLTGLGVGILISTAVAVSTSLDDLVIAGIEVLRIAFRIGVFVGDVSQNLEAVDAASSDSWAYVVYGLTVDKAQKELDDIQAKENTPSASRIFISAVSETSVTVSGPPSRLKALFHNYASFRDRKFAQLPVYGGLCHAPHIYTSQDAQAVLPFPSLAPRFKPIVPVMSSSSGEPFVASTAADLFEQVISELMTKQIKWENVTRGVVEKVDKSYVRDVNIKVFRHSLAAQLLSTALTSTITDLPVGTDNLLAWLTTDINHEEYAPGNSMQSKIAIVGMSCRMPGGATDTDKFWDLLEAGLDVHRKIPADRFDVDTHHDPTGKRVNTTHTAYGCFIDDPGLLDAPFFNMSPREAEQTDPMQRLAIVTAYEALERAGYVANRTPATNLNRIGTWYGQASDDYREVNTGQEVSTYYIPGGCRAFGPGRINYFFKFAGPSFNCDTACSSSLAAIQAACTALWAGDVDTVVAGGLNVLTNSDTFSGLCNGHFLTKTPNACKTWDSTADGYCRADGIGSIVMKRLDDALADNDNILGVIPAAATNHSANAVSITHPHAGHQSDLYKRVMARAGIDPLDVSYVEFHGTGTQAGDKEEMESITDVFAPSKGKRRTSNQPLHIGAVKANVGHGEAAAGVTAMIKVLLMLQKGAIPPHVGIKTDINPGFPKDMDKRNLHIAFNAAQWPRTPDKKRIAVVNNFSAAGGNTTLVLEEGTVRERVGLDPRPSHVFTISAKSKISLKGNIQRLIAYLEKNSEVSMADLAYSLTARRCHHNHRVAISAADVGNLKQQLASKLDGIDAMKPIPPTGPPPVAFVFTGQGAADKSMNLQLYHHSPFFRAQLESLDRLGQQHGFPSFIPAIDGSFPKDHAWSSVITQVAHTSVEIALAKYLETLGIKPEVVAGHSLGEYAAFAIAGVLSASDAIFLVGSRAQMLQSLCTAGTHRMMAVKASKSEIADVVKELPYDLACVNGPKETVLCGTTAQMEAVSAPLKEKGYRVIFLDVPFAFHSTQTDPILDLFEETARKSVVFRPPMVPIVSPLLGKVVFDEKSLNAQYLRRATRGTVDFLSAMKNAQETSIVDKDTVWVEVGPHPVCVAFVKASFNPAPLTVGSFRRGEDNWTTLAQSLGQLHTAGVQVRWSEFHKPFEHSLRLLDLPTYSWNEKKHWIQYSGDWALTKGNTFYDAEKGINGKALTAPVSSLKTTTVQQIIEEKFEGSTGKVVMQSDLMQPDLLAAAHGHKMNDCGVITSSIHGDIVYTLGKYLYKKLIPNAKTVDMNITDLEVTKGLVAQRNTKAPQYFRVTATTADINAAGADLIWQNVANDGTVSEPFASCRVVYGSADTWLSSWSPLAHLVQGRIETLERLAAEGIANRFSHKMAYTLFSSSLVDYDDKYRGMQAVVMNEFEAFADVTLKDVQGGGDYDVPPYFIDSVIHLAGFIMNVSDASDTAKTFCVTPGWDSMRFARSLVAGQKYRSYVKIIPTAADPSVYLGDVYVFQDGVIMGMVGGMQFRRYPRILMNRFFAAPDSSVAMTYAAASSSISAVPAPAPAPAVSQPKPTVPDPAPAPTHAPTPAAPAAVDSDSTSGKAFVLIAKEAGLDLSDLVDDAAFANIGVDSLMSLVIAEKFREELGIVVAGSFFLEYPTVGALRSWLEEYYS</sequence>
<feature type="active site" description="Proton donor; for dehydratase activity" evidence="5">
    <location>
        <position position="1563"/>
    </location>
</feature>
<accession>A0A1V6QQS6</accession>
<dbReference type="SUPFAM" id="SSF53901">
    <property type="entry name" value="Thiolase-like"/>
    <property type="match status" value="1"/>
</dbReference>
<keyword evidence="11" id="KW-1185">Reference proteome</keyword>
<protein>
    <submittedName>
        <fullName evidence="10">Uncharacterized protein</fullName>
    </submittedName>
</protein>
<dbReference type="PROSITE" id="PS52019">
    <property type="entry name" value="PKS_MFAS_DH"/>
    <property type="match status" value="1"/>
</dbReference>
<dbReference type="InterPro" id="IPR014031">
    <property type="entry name" value="Ketoacyl_synth_C"/>
</dbReference>
<feature type="domain" description="Carrier" evidence="7">
    <location>
        <begin position="1711"/>
        <end position="1788"/>
    </location>
</feature>
<evidence type="ECO:0000259" key="7">
    <source>
        <dbReference type="PROSITE" id="PS50075"/>
    </source>
</evidence>
<dbReference type="PANTHER" id="PTHR43775:SF37">
    <property type="entry name" value="SI:DKEY-61P9.11"/>
    <property type="match status" value="1"/>
</dbReference>
<proteinExistence type="predicted"/>
<dbReference type="CDD" id="cd00833">
    <property type="entry name" value="PKS"/>
    <property type="match status" value="1"/>
</dbReference>
<reference evidence="11" key="1">
    <citation type="journal article" date="2017" name="Nat. Microbiol.">
        <title>Global analysis of biosynthetic gene clusters reveals vast potential of secondary metabolite production in Penicillium species.</title>
        <authorList>
            <person name="Nielsen J.C."/>
            <person name="Grijseels S."/>
            <person name="Prigent S."/>
            <person name="Ji B."/>
            <person name="Dainat J."/>
            <person name="Nielsen K.F."/>
            <person name="Frisvad J.C."/>
            <person name="Workman M."/>
            <person name="Nielsen J."/>
        </authorList>
    </citation>
    <scope>NUCLEOTIDE SEQUENCE [LARGE SCALE GENOMIC DNA]</scope>
    <source>
        <strain evidence="11">IBT 29525</strain>
    </source>
</reference>
<dbReference type="FunFam" id="3.40.366.10:FF:000002">
    <property type="entry name" value="Probable polyketide synthase 2"/>
    <property type="match status" value="1"/>
</dbReference>
<keyword evidence="4" id="KW-0808">Transferase</keyword>
<dbReference type="SMART" id="SM00823">
    <property type="entry name" value="PKS_PP"/>
    <property type="match status" value="1"/>
</dbReference>
<keyword evidence="3" id="KW-0597">Phosphoprotein</keyword>
<dbReference type="PROSITE" id="PS50075">
    <property type="entry name" value="CARRIER"/>
    <property type="match status" value="1"/>
</dbReference>
<dbReference type="InterPro" id="IPR020841">
    <property type="entry name" value="PKS_Beta-ketoAc_synthase_dom"/>
</dbReference>
<dbReference type="PROSITE" id="PS52004">
    <property type="entry name" value="KS3_2"/>
    <property type="match status" value="1"/>
</dbReference>
<dbReference type="EMBL" id="MDYO01000056">
    <property type="protein sequence ID" value="OQD91276.1"/>
    <property type="molecule type" value="Genomic_DNA"/>
</dbReference>
<feature type="domain" description="Ketosynthase family 3 (KS3)" evidence="8">
    <location>
        <begin position="415"/>
        <end position="850"/>
    </location>
</feature>
<dbReference type="Pfam" id="PF00550">
    <property type="entry name" value="PP-binding"/>
    <property type="match status" value="1"/>
</dbReference>
<dbReference type="InterPro" id="IPR042104">
    <property type="entry name" value="PKS_dehydratase_sf"/>
</dbReference>
<dbReference type="Pfam" id="PF16073">
    <property type="entry name" value="SAT"/>
    <property type="match status" value="1"/>
</dbReference>
<evidence type="ECO:0000256" key="1">
    <source>
        <dbReference type="ARBA" id="ARBA00005179"/>
    </source>
</evidence>
<dbReference type="FunFam" id="1.10.1200.10:FF:000011">
    <property type="entry name" value="Sterigmatocystin biosynthesis polyketide synthase"/>
    <property type="match status" value="1"/>
</dbReference>
<dbReference type="Gene3D" id="3.40.366.10">
    <property type="entry name" value="Malonyl-Coenzyme A Acyl Carrier Protein, domain 2"/>
    <property type="match status" value="2"/>
</dbReference>
<evidence type="ECO:0000259" key="9">
    <source>
        <dbReference type="PROSITE" id="PS52019"/>
    </source>
</evidence>
<dbReference type="InterPro" id="IPR016039">
    <property type="entry name" value="Thiolase-like"/>
</dbReference>
<dbReference type="InterPro" id="IPR014043">
    <property type="entry name" value="Acyl_transferase_dom"/>
</dbReference>
<dbReference type="InterPro" id="IPR016035">
    <property type="entry name" value="Acyl_Trfase/lysoPLipase"/>
</dbReference>
<evidence type="ECO:0000259" key="8">
    <source>
        <dbReference type="PROSITE" id="PS52004"/>
    </source>
</evidence>
<dbReference type="GO" id="GO:0031177">
    <property type="term" value="F:phosphopantetheine binding"/>
    <property type="evidence" value="ECO:0007669"/>
    <property type="project" value="InterPro"/>
</dbReference>
<evidence type="ECO:0000313" key="10">
    <source>
        <dbReference type="EMBL" id="OQD91276.1"/>
    </source>
</evidence>
<comment type="pathway">
    <text evidence="1">Secondary metabolite biosynthesis.</text>
</comment>
<dbReference type="InterPro" id="IPR049900">
    <property type="entry name" value="PKS_mFAS_DH"/>
</dbReference>
<dbReference type="STRING" id="60172.A0A1V6QQS6"/>
<dbReference type="InterPro" id="IPR009081">
    <property type="entry name" value="PP-bd_ACP"/>
</dbReference>
<feature type="compositionally biased region" description="Pro residues" evidence="6">
    <location>
        <begin position="1690"/>
        <end position="1706"/>
    </location>
</feature>
<dbReference type="NCBIfam" id="TIGR04532">
    <property type="entry name" value="PT_fungal_PKS"/>
    <property type="match status" value="1"/>
</dbReference>
<comment type="caution">
    <text evidence="10">The sequence shown here is derived from an EMBL/GenBank/DDBJ whole genome shotgun (WGS) entry which is preliminary data.</text>
</comment>
<dbReference type="InterPro" id="IPR016036">
    <property type="entry name" value="Malonyl_transacylase_ACP-bd"/>
</dbReference>
<feature type="domain" description="PKS/mFAS DH" evidence="9">
    <location>
        <begin position="1341"/>
        <end position="1652"/>
    </location>
</feature>
<dbReference type="PANTHER" id="PTHR43775">
    <property type="entry name" value="FATTY ACID SYNTHASE"/>
    <property type="match status" value="1"/>
</dbReference>
<evidence type="ECO:0000256" key="3">
    <source>
        <dbReference type="ARBA" id="ARBA00022553"/>
    </source>
</evidence>
<dbReference type="GO" id="GO:0006633">
    <property type="term" value="P:fatty acid biosynthetic process"/>
    <property type="evidence" value="ECO:0007669"/>
    <property type="project" value="TreeGrafter"/>
</dbReference>
<dbReference type="InterPro" id="IPR014030">
    <property type="entry name" value="Ketoacyl_synth_N"/>
</dbReference>
<dbReference type="SMART" id="SM00827">
    <property type="entry name" value="PKS_AT"/>
    <property type="match status" value="1"/>
</dbReference>
<feature type="region of interest" description="N-terminal hotdog fold" evidence="5">
    <location>
        <begin position="1341"/>
        <end position="1476"/>
    </location>
</feature>
<evidence type="ECO:0000256" key="5">
    <source>
        <dbReference type="PROSITE-ProRule" id="PRU01363"/>
    </source>
</evidence>
<dbReference type="Pfam" id="PF22621">
    <property type="entry name" value="CurL-like_PKS_C"/>
    <property type="match status" value="1"/>
</dbReference>
<dbReference type="Gene3D" id="3.40.47.10">
    <property type="match status" value="1"/>
</dbReference>
<dbReference type="Pfam" id="PF02801">
    <property type="entry name" value="Ketoacyl-synt_C"/>
    <property type="match status" value="1"/>
</dbReference>
<dbReference type="GO" id="GO:0004312">
    <property type="term" value="F:fatty acid synthase activity"/>
    <property type="evidence" value="ECO:0007669"/>
    <property type="project" value="TreeGrafter"/>
</dbReference>
<organism evidence="10 11">
    <name type="scientific">Penicillium solitum</name>
    <dbReference type="NCBI Taxonomy" id="60172"/>
    <lineage>
        <taxon>Eukaryota</taxon>
        <taxon>Fungi</taxon>
        <taxon>Dikarya</taxon>
        <taxon>Ascomycota</taxon>
        <taxon>Pezizomycotina</taxon>
        <taxon>Eurotiomycetes</taxon>
        <taxon>Eurotiomycetidae</taxon>
        <taxon>Eurotiales</taxon>
        <taxon>Aspergillaceae</taxon>
        <taxon>Penicillium</taxon>
    </lineage>
</organism>
<feature type="region of interest" description="Disordered" evidence="6">
    <location>
        <begin position="1683"/>
        <end position="1713"/>
    </location>
</feature>